<reference evidence="1 2" key="1">
    <citation type="submission" date="2015-06" db="EMBL/GenBank/DDBJ databases">
        <title>The Genome Sequence of Enterococcus durans 4EA1.</title>
        <authorList>
            <consortium name="The Broad Institute Genomics Platform"/>
            <consortium name="The Broad Institute Genome Sequencing Center for Infectious Disease"/>
            <person name="Earl A.M."/>
            <person name="Van Tyne D."/>
            <person name="Lebreton F."/>
            <person name="Saavedra J.T."/>
            <person name="Gilmore M.S."/>
            <person name="Manson Mcguire A."/>
            <person name="Clock S."/>
            <person name="Crupain M."/>
            <person name="Rangan U."/>
            <person name="Young S."/>
            <person name="Abouelleil A."/>
            <person name="Cao P."/>
            <person name="Chapman S.B."/>
            <person name="Griggs A."/>
            <person name="Priest M."/>
            <person name="Shea T."/>
            <person name="Wortman J."/>
            <person name="Nusbaum C."/>
            <person name="Birren B."/>
        </authorList>
    </citation>
    <scope>NUCLEOTIDE SEQUENCE [LARGE SCALE GENOMIC DNA]</scope>
    <source>
        <strain evidence="1 2">4EA1</strain>
    </source>
</reference>
<comment type="caution">
    <text evidence="1">The sequence shown here is derived from an EMBL/GenBank/DDBJ whole genome shotgun (WGS) entry which is preliminary data.</text>
</comment>
<dbReference type="Proteomes" id="UP000252797">
    <property type="component" value="Unassembled WGS sequence"/>
</dbReference>
<dbReference type="NCBIfam" id="NF033831">
    <property type="entry name" value="sce7725_fam"/>
    <property type="match status" value="1"/>
</dbReference>
<protein>
    <recommendedName>
        <fullName evidence="3">Sce7725 family protein</fullName>
    </recommendedName>
</protein>
<dbReference type="STRING" id="53345.LIU_08345"/>
<accession>A0A367CDC4</accession>
<sequence length="320" mass="37614">MYYPYLRGKQFDLLALKESVNRGLLSKRIEPIIEPVRDSATLKGVVELFQKKKHPLTIIDNPQVGQFKLFDQHLHTWEVLEDSSLRNASIITPENYERLIDHPPDMIIFDGQHQPQEIQIWKALANTHAQFLIPDNSRIRIWLPENKIVIKESFKTRKHVEAYGEKIDDFFSDDYLFFREDGYIGFSDFTIEGSHYFDKGFPSRALALHVTYIDAYGNLRVKHFVSDTNESAKDQALKFFEAAEKLERWVMRNHNQLVITEGLLELLMIYHQQKFPGLGVLKKWTLLHHLELISQLLDRPDSCFRNDKRIEALYSIVEEK</sequence>
<organism evidence="1 2">
    <name type="scientific">Enterococcus durans</name>
    <dbReference type="NCBI Taxonomy" id="53345"/>
    <lineage>
        <taxon>Bacteria</taxon>
        <taxon>Bacillati</taxon>
        <taxon>Bacillota</taxon>
        <taxon>Bacilli</taxon>
        <taxon>Lactobacillales</taxon>
        <taxon>Enterococcaceae</taxon>
        <taxon>Enterococcus</taxon>
    </lineage>
</organism>
<name>A0A367CDC4_9ENTE</name>
<evidence type="ECO:0008006" key="3">
    <source>
        <dbReference type="Google" id="ProtNLM"/>
    </source>
</evidence>
<evidence type="ECO:0000313" key="1">
    <source>
        <dbReference type="EMBL" id="RCA10651.1"/>
    </source>
</evidence>
<evidence type="ECO:0000313" key="2">
    <source>
        <dbReference type="Proteomes" id="UP000252797"/>
    </source>
</evidence>
<dbReference type="InterPro" id="IPR047727">
    <property type="entry name" value="Sce7725-like"/>
</dbReference>
<gene>
    <name evidence="1" type="ORF">EA71_01403</name>
</gene>
<dbReference type="EMBL" id="LEPB01000004">
    <property type="protein sequence ID" value="RCA10651.1"/>
    <property type="molecule type" value="Genomic_DNA"/>
</dbReference>
<proteinExistence type="predicted"/>
<dbReference type="RefSeq" id="WP_113845609.1">
    <property type="nucleotide sequence ID" value="NZ_LEPB01000004.1"/>
</dbReference>
<dbReference type="AlphaFoldDB" id="A0A367CDC4"/>